<dbReference type="InterPro" id="IPR036890">
    <property type="entry name" value="HATPase_C_sf"/>
</dbReference>
<name>A0ABU5QAJ8_9BACT</name>
<evidence type="ECO:0000256" key="6">
    <source>
        <dbReference type="ARBA" id="ARBA00022692"/>
    </source>
</evidence>
<proteinExistence type="predicted"/>
<keyword evidence="9" id="KW-0067">ATP-binding</keyword>
<evidence type="ECO:0000256" key="7">
    <source>
        <dbReference type="ARBA" id="ARBA00022741"/>
    </source>
</evidence>
<protein>
    <recommendedName>
        <fullName evidence="3">histidine kinase</fullName>
        <ecNumber evidence="3">2.7.13.3</ecNumber>
    </recommendedName>
</protein>
<dbReference type="Pfam" id="PF08447">
    <property type="entry name" value="PAS_3"/>
    <property type="match status" value="2"/>
</dbReference>
<dbReference type="InterPro" id="IPR000700">
    <property type="entry name" value="PAS-assoc_C"/>
</dbReference>
<dbReference type="Gene3D" id="1.10.287.130">
    <property type="match status" value="1"/>
</dbReference>
<keyword evidence="12" id="KW-0472">Membrane</keyword>
<organism evidence="16 17">
    <name type="scientific">Arcicella rigui</name>
    <dbReference type="NCBI Taxonomy" id="797020"/>
    <lineage>
        <taxon>Bacteria</taxon>
        <taxon>Pseudomonadati</taxon>
        <taxon>Bacteroidota</taxon>
        <taxon>Cytophagia</taxon>
        <taxon>Cytophagales</taxon>
        <taxon>Flectobacillaceae</taxon>
        <taxon>Arcicella</taxon>
    </lineage>
</organism>
<evidence type="ECO:0000313" key="17">
    <source>
        <dbReference type="Proteomes" id="UP001302949"/>
    </source>
</evidence>
<dbReference type="InterPro" id="IPR003594">
    <property type="entry name" value="HATPase_dom"/>
</dbReference>
<dbReference type="EMBL" id="JAYFUM010000012">
    <property type="protein sequence ID" value="MEA5139876.1"/>
    <property type="molecule type" value="Genomic_DNA"/>
</dbReference>
<keyword evidence="17" id="KW-1185">Reference proteome</keyword>
<gene>
    <name evidence="16" type="ORF">VB248_12060</name>
</gene>
<evidence type="ECO:0000256" key="9">
    <source>
        <dbReference type="ARBA" id="ARBA00022840"/>
    </source>
</evidence>
<evidence type="ECO:0000256" key="4">
    <source>
        <dbReference type="ARBA" id="ARBA00022553"/>
    </source>
</evidence>
<dbReference type="SMART" id="SM00388">
    <property type="entry name" value="HisKA"/>
    <property type="match status" value="1"/>
</dbReference>
<dbReference type="CDD" id="cd00130">
    <property type="entry name" value="PAS"/>
    <property type="match status" value="2"/>
</dbReference>
<evidence type="ECO:0000256" key="12">
    <source>
        <dbReference type="ARBA" id="ARBA00023136"/>
    </source>
</evidence>
<feature type="domain" description="Histidine kinase" evidence="13">
    <location>
        <begin position="395"/>
        <end position="613"/>
    </location>
</feature>
<dbReference type="GO" id="GO:0016301">
    <property type="term" value="F:kinase activity"/>
    <property type="evidence" value="ECO:0007669"/>
    <property type="project" value="UniProtKB-KW"/>
</dbReference>
<reference evidence="16 17" key="1">
    <citation type="submission" date="2023-12" db="EMBL/GenBank/DDBJ databases">
        <title>Novel species of the genus Arcicella isolated from rivers.</title>
        <authorList>
            <person name="Lu H."/>
        </authorList>
    </citation>
    <scope>NUCLEOTIDE SEQUENCE [LARGE SCALE GENOMIC DNA]</scope>
    <source>
        <strain evidence="16 17">KCTC 23307</strain>
    </source>
</reference>
<evidence type="ECO:0000256" key="8">
    <source>
        <dbReference type="ARBA" id="ARBA00022777"/>
    </source>
</evidence>
<dbReference type="InterPro" id="IPR013655">
    <property type="entry name" value="PAS_fold_3"/>
</dbReference>
<dbReference type="SMART" id="SM00387">
    <property type="entry name" value="HATPase_c"/>
    <property type="match status" value="1"/>
</dbReference>
<evidence type="ECO:0000259" key="15">
    <source>
        <dbReference type="PROSITE" id="PS50113"/>
    </source>
</evidence>
<dbReference type="PANTHER" id="PTHR42878:SF7">
    <property type="entry name" value="SENSOR HISTIDINE KINASE GLRK"/>
    <property type="match status" value="1"/>
</dbReference>
<dbReference type="InterPro" id="IPR050351">
    <property type="entry name" value="BphY/WalK/GraS-like"/>
</dbReference>
<evidence type="ECO:0000256" key="5">
    <source>
        <dbReference type="ARBA" id="ARBA00022679"/>
    </source>
</evidence>
<feature type="domain" description="PAC" evidence="15">
    <location>
        <begin position="205"/>
        <end position="257"/>
    </location>
</feature>
<evidence type="ECO:0000256" key="3">
    <source>
        <dbReference type="ARBA" id="ARBA00012438"/>
    </source>
</evidence>
<evidence type="ECO:0000256" key="10">
    <source>
        <dbReference type="ARBA" id="ARBA00022989"/>
    </source>
</evidence>
<dbReference type="RefSeq" id="WP_323297035.1">
    <property type="nucleotide sequence ID" value="NZ_JAYFUM010000012.1"/>
</dbReference>
<dbReference type="CDD" id="cd00075">
    <property type="entry name" value="HATPase"/>
    <property type="match status" value="1"/>
</dbReference>
<dbReference type="Gene3D" id="3.30.565.10">
    <property type="entry name" value="Histidine kinase-like ATPase, C-terminal domain"/>
    <property type="match status" value="1"/>
</dbReference>
<evidence type="ECO:0000313" key="16">
    <source>
        <dbReference type="EMBL" id="MEA5139876.1"/>
    </source>
</evidence>
<evidence type="ECO:0000256" key="2">
    <source>
        <dbReference type="ARBA" id="ARBA00004141"/>
    </source>
</evidence>
<dbReference type="InterPro" id="IPR035965">
    <property type="entry name" value="PAS-like_dom_sf"/>
</dbReference>
<keyword evidence="5" id="KW-0808">Transferase</keyword>
<dbReference type="SMART" id="SM00091">
    <property type="entry name" value="PAS"/>
    <property type="match status" value="3"/>
</dbReference>
<dbReference type="Pfam" id="PF02518">
    <property type="entry name" value="HATPase_c"/>
    <property type="match status" value="1"/>
</dbReference>
<evidence type="ECO:0000259" key="14">
    <source>
        <dbReference type="PROSITE" id="PS50112"/>
    </source>
</evidence>
<feature type="domain" description="PAS" evidence="14">
    <location>
        <begin position="258"/>
        <end position="306"/>
    </location>
</feature>
<keyword evidence="8 16" id="KW-0418">Kinase</keyword>
<dbReference type="PROSITE" id="PS50109">
    <property type="entry name" value="HIS_KIN"/>
    <property type="match status" value="1"/>
</dbReference>
<dbReference type="PROSITE" id="PS50113">
    <property type="entry name" value="PAC"/>
    <property type="match status" value="2"/>
</dbReference>
<dbReference type="InterPro" id="IPR036097">
    <property type="entry name" value="HisK_dim/P_sf"/>
</dbReference>
<dbReference type="Proteomes" id="UP001302949">
    <property type="component" value="Unassembled WGS sequence"/>
</dbReference>
<keyword evidence="7" id="KW-0547">Nucleotide-binding</keyword>
<dbReference type="EC" id="2.7.13.3" evidence="3"/>
<keyword evidence="11" id="KW-0902">Two-component regulatory system</keyword>
<dbReference type="SUPFAM" id="SSF55785">
    <property type="entry name" value="PYP-like sensor domain (PAS domain)"/>
    <property type="match status" value="3"/>
</dbReference>
<dbReference type="InterPro" id="IPR013656">
    <property type="entry name" value="PAS_4"/>
</dbReference>
<dbReference type="InterPro" id="IPR001610">
    <property type="entry name" value="PAC"/>
</dbReference>
<dbReference type="InterPro" id="IPR005467">
    <property type="entry name" value="His_kinase_dom"/>
</dbReference>
<dbReference type="InterPro" id="IPR004358">
    <property type="entry name" value="Sig_transdc_His_kin-like_C"/>
</dbReference>
<dbReference type="Pfam" id="PF08448">
    <property type="entry name" value="PAS_4"/>
    <property type="match status" value="1"/>
</dbReference>
<comment type="subcellular location">
    <subcellularLocation>
        <location evidence="2">Membrane</location>
        <topology evidence="2">Multi-pass membrane protein</topology>
    </subcellularLocation>
</comment>
<accession>A0ABU5QAJ8</accession>
<evidence type="ECO:0000256" key="1">
    <source>
        <dbReference type="ARBA" id="ARBA00000085"/>
    </source>
</evidence>
<dbReference type="Pfam" id="PF00512">
    <property type="entry name" value="HisKA"/>
    <property type="match status" value="1"/>
</dbReference>
<dbReference type="PANTHER" id="PTHR42878">
    <property type="entry name" value="TWO-COMPONENT HISTIDINE KINASE"/>
    <property type="match status" value="1"/>
</dbReference>
<evidence type="ECO:0000256" key="11">
    <source>
        <dbReference type="ARBA" id="ARBA00023012"/>
    </source>
</evidence>
<dbReference type="CDD" id="cd00082">
    <property type="entry name" value="HisKA"/>
    <property type="match status" value="1"/>
</dbReference>
<keyword evidence="6" id="KW-0812">Transmembrane</keyword>
<evidence type="ECO:0000259" key="13">
    <source>
        <dbReference type="PROSITE" id="PS50109"/>
    </source>
</evidence>
<dbReference type="PRINTS" id="PR00344">
    <property type="entry name" value="BCTRLSENSOR"/>
</dbReference>
<keyword evidence="4" id="KW-0597">Phosphoprotein</keyword>
<sequence length="613" mass="71008">MQVSTSTWSNSFYPQILDLIHDAVHVVDTDYRFVGFNQAFFGFYHTLFNEPPQIGERGKQLSDELYREIVSESYSRGFRGEQFLISHSINNLYLDFSVTPNFNANKEVDYLIVCSRETTQTNLLLQQVTSQERKYQHLVESMNDIIYQADREGRFTFLNKAWEDILGYTVEESLGKDFKNFTIPEDYENTRIAFGPLFQKKIESCREEIRYVDKNGNIKWLIAHAKLLLNENGKILGTTGTLKDITGEKANAHLNELLLDNVRDIITLNNMEGKCIYISPSVEALTGYKPKEIIGQYIRNFYHPDDLIRLEKEGKLLRQDPDPNSSYEFRFKKKNGEYTWLEGTYKIFFDNYDLERRVISSSREITERKLAEEGLMKALQKERELNELKTRFVAMTAHEFKTPLSTIASAADIIDILITQLQDSRKDIITKQLSNIHSEIVRINKMMNETLFLGKIEAENTQVNRDEIDLVDVITYMADRQNKHQQDGRKLELIIEGTRRKVFADIQHLEHIVDNILSNAFKYSKEKESPKLILTFNDSDYQIKIIDFGIGIPQYQQKKVYTSFFRGNNVGGIKGTGLGLLIVHNLVKINGGEISFESTENVGTTFTINFPYF</sequence>
<dbReference type="Gene3D" id="3.30.450.20">
    <property type="entry name" value="PAS domain"/>
    <property type="match status" value="3"/>
</dbReference>
<comment type="catalytic activity">
    <reaction evidence="1">
        <text>ATP + protein L-histidine = ADP + protein N-phospho-L-histidine.</text>
        <dbReference type="EC" id="2.7.13.3"/>
    </reaction>
</comment>
<keyword evidence="10" id="KW-1133">Transmembrane helix</keyword>
<dbReference type="InterPro" id="IPR003661">
    <property type="entry name" value="HisK_dim/P_dom"/>
</dbReference>
<dbReference type="SMART" id="SM00086">
    <property type="entry name" value="PAC"/>
    <property type="match status" value="2"/>
</dbReference>
<comment type="caution">
    <text evidence="16">The sequence shown here is derived from an EMBL/GenBank/DDBJ whole genome shotgun (WGS) entry which is preliminary data.</text>
</comment>
<dbReference type="NCBIfam" id="TIGR00229">
    <property type="entry name" value="sensory_box"/>
    <property type="match status" value="2"/>
</dbReference>
<dbReference type="InterPro" id="IPR000014">
    <property type="entry name" value="PAS"/>
</dbReference>
<feature type="domain" description="PAS" evidence="14">
    <location>
        <begin position="131"/>
        <end position="201"/>
    </location>
</feature>
<feature type="domain" description="PAC" evidence="15">
    <location>
        <begin position="325"/>
        <end position="377"/>
    </location>
</feature>
<dbReference type="SUPFAM" id="SSF55874">
    <property type="entry name" value="ATPase domain of HSP90 chaperone/DNA topoisomerase II/histidine kinase"/>
    <property type="match status" value="1"/>
</dbReference>
<dbReference type="PROSITE" id="PS50112">
    <property type="entry name" value="PAS"/>
    <property type="match status" value="2"/>
</dbReference>
<dbReference type="SUPFAM" id="SSF47384">
    <property type="entry name" value="Homodimeric domain of signal transducing histidine kinase"/>
    <property type="match status" value="1"/>
</dbReference>